<dbReference type="InterPro" id="IPR019832">
    <property type="entry name" value="Mn/Fe_SOD_C"/>
</dbReference>
<name>A0ABV9SWF6_9BACT</name>
<dbReference type="PROSITE" id="PS51318">
    <property type="entry name" value="TAT"/>
    <property type="match status" value="1"/>
</dbReference>
<evidence type="ECO:0000256" key="3">
    <source>
        <dbReference type="ARBA" id="ARBA00022723"/>
    </source>
</evidence>
<dbReference type="Pfam" id="PF00081">
    <property type="entry name" value="Sod_Fe_N"/>
    <property type="match status" value="1"/>
</dbReference>
<evidence type="ECO:0000256" key="2">
    <source>
        <dbReference type="ARBA" id="ARBA00012682"/>
    </source>
</evidence>
<dbReference type="Proteomes" id="UP001595818">
    <property type="component" value="Unassembled WGS sequence"/>
</dbReference>
<keyword evidence="3 5" id="KW-0479">Metal-binding</keyword>
<dbReference type="RefSeq" id="WP_377061240.1">
    <property type="nucleotide sequence ID" value="NZ_JBHSJJ010000001.1"/>
</dbReference>
<organism evidence="8 9">
    <name type="scientific">Negadavirga shengliensis</name>
    <dbReference type="NCBI Taxonomy" id="1389218"/>
    <lineage>
        <taxon>Bacteria</taxon>
        <taxon>Pseudomonadati</taxon>
        <taxon>Bacteroidota</taxon>
        <taxon>Cytophagia</taxon>
        <taxon>Cytophagales</taxon>
        <taxon>Cyclobacteriaceae</taxon>
        <taxon>Negadavirga</taxon>
    </lineage>
</organism>
<evidence type="ECO:0000313" key="9">
    <source>
        <dbReference type="Proteomes" id="UP001595818"/>
    </source>
</evidence>
<dbReference type="InterPro" id="IPR019833">
    <property type="entry name" value="Mn/Fe_SOD_BS"/>
</dbReference>
<comment type="caution">
    <text evidence="8">The sequence shown here is derived from an EMBL/GenBank/DDBJ whole genome shotgun (WGS) entry which is preliminary data.</text>
</comment>
<evidence type="ECO:0000256" key="1">
    <source>
        <dbReference type="ARBA" id="ARBA00008714"/>
    </source>
</evidence>
<protein>
    <recommendedName>
        <fullName evidence="2 5">Superoxide dismutase</fullName>
        <ecNumber evidence="2 5">1.15.1.1</ecNumber>
    </recommendedName>
</protein>
<dbReference type="SUPFAM" id="SSF54719">
    <property type="entry name" value="Fe,Mn superoxide dismutase (SOD), C-terminal domain"/>
    <property type="match status" value="1"/>
</dbReference>
<gene>
    <name evidence="8" type="ORF">ACFPFU_02710</name>
</gene>
<dbReference type="EC" id="1.15.1.1" evidence="2 5"/>
<dbReference type="PANTHER" id="PTHR43595">
    <property type="entry name" value="37S RIBOSOMAL PROTEIN S26, MITOCHONDRIAL"/>
    <property type="match status" value="1"/>
</dbReference>
<sequence length="255" mass="28393">MKNSSFDPSRRIFLSQSTKASLALGIGSSLVGSSLLSACGSPAGDAVEADITTGFSQTDLGYDFSALEPNIDAMTMEIHYTKHAASYANNLQEAIGEENVDTEKPLEEVLKNISRYSTKMRNNGGGHYNHELFWKIMSPDGGGEPGGELMDAINSDFGSYQQFVDEFEEAGKSRFGSGWAWLVLDNNRLKIGSTPNQDNPLMDVSEFKGVPLMGIDVWEHAYYLLYQNERPRYISNWWNVVDWNKVSERYTALKS</sequence>
<dbReference type="InterPro" id="IPR036324">
    <property type="entry name" value="Mn/Fe_SOD_N_sf"/>
</dbReference>
<dbReference type="EMBL" id="JBHSJJ010000001">
    <property type="protein sequence ID" value="MFC4870582.1"/>
    <property type="molecule type" value="Genomic_DNA"/>
</dbReference>
<accession>A0ABV9SWF6</accession>
<dbReference type="InterPro" id="IPR001189">
    <property type="entry name" value="Mn/Fe_SOD"/>
</dbReference>
<proteinExistence type="inferred from homology"/>
<dbReference type="PROSITE" id="PS00088">
    <property type="entry name" value="SOD_MN"/>
    <property type="match status" value="1"/>
</dbReference>
<dbReference type="Gene3D" id="1.10.287.990">
    <property type="entry name" value="Fe,Mn superoxide dismutase (SOD) domain"/>
    <property type="match status" value="1"/>
</dbReference>
<evidence type="ECO:0000259" key="7">
    <source>
        <dbReference type="Pfam" id="PF02777"/>
    </source>
</evidence>
<dbReference type="Gene3D" id="3.55.40.20">
    <property type="entry name" value="Iron/manganese superoxide dismutase, C-terminal domain"/>
    <property type="match status" value="1"/>
</dbReference>
<dbReference type="PRINTS" id="PR01703">
    <property type="entry name" value="MNSODISMTASE"/>
</dbReference>
<dbReference type="InterPro" id="IPR006311">
    <property type="entry name" value="TAT_signal"/>
</dbReference>
<dbReference type="PANTHER" id="PTHR43595:SF2">
    <property type="entry name" value="SMALL RIBOSOMAL SUBUNIT PROTEIN MS42"/>
    <property type="match status" value="1"/>
</dbReference>
<dbReference type="SUPFAM" id="SSF46609">
    <property type="entry name" value="Fe,Mn superoxide dismutase (SOD), N-terminal domain"/>
    <property type="match status" value="1"/>
</dbReference>
<dbReference type="Pfam" id="PF02777">
    <property type="entry name" value="Sod_Fe_C"/>
    <property type="match status" value="1"/>
</dbReference>
<dbReference type="InterPro" id="IPR019831">
    <property type="entry name" value="Mn/Fe_SOD_N"/>
</dbReference>
<evidence type="ECO:0000313" key="8">
    <source>
        <dbReference type="EMBL" id="MFC4870582.1"/>
    </source>
</evidence>
<dbReference type="GO" id="GO:0004784">
    <property type="term" value="F:superoxide dismutase activity"/>
    <property type="evidence" value="ECO:0007669"/>
    <property type="project" value="UniProtKB-EC"/>
</dbReference>
<feature type="domain" description="Manganese/iron superoxide dismutase C-terminal" evidence="7">
    <location>
        <begin position="146"/>
        <end position="249"/>
    </location>
</feature>
<comment type="catalytic activity">
    <reaction evidence="5">
        <text>2 superoxide + 2 H(+) = H2O2 + O2</text>
        <dbReference type="Rhea" id="RHEA:20696"/>
        <dbReference type="ChEBI" id="CHEBI:15378"/>
        <dbReference type="ChEBI" id="CHEBI:15379"/>
        <dbReference type="ChEBI" id="CHEBI:16240"/>
        <dbReference type="ChEBI" id="CHEBI:18421"/>
        <dbReference type="EC" id="1.15.1.1"/>
    </reaction>
</comment>
<comment type="function">
    <text evidence="5">Destroys radicals which are normally produced within the cells and which are toxic to biological systems.</text>
</comment>
<dbReference type="InterPro" id="IPR036314">
    <property type="entry name" value="SOD_C_sf"/>
</dbReference>
<keyword evidence="4 5" id="KW-0560">Oxidoreductase</keyword>
<reference evidence="9" key="1">
    <citation type="journal article" date="2019" name="Int. J. Syst. Evol. Microbiol.">
        <title>The Global Catalogue of Microorganisms (GCM) 10K type strain sequencing project: providing services to taxonomists for standard genome sequencing and annotation.</title>
        <authorList>
            <consortium name="The Broad Institute Genomics Platform"/>
            <consortium name="The Broad Institute Genome Sequencing Center for Infectious Disease"/>
            <person name="Wu L."/>
            <person name="Ma J."/>
        </authorList>
    </citation>
    <scope>NUCLEOTIDE SEQUENCE [LARGE SCALE GENOMIC DNA]</scope>
    <source>
        <strain evidence="9">CGMCC 4.7466</strain>
    </source>
</reference>
<feature type="domain" description="Manganese/iron superoxide dismutase N-terminal" evidence="6">
    <location>
        <begin position="57"/>
        <end position="138"/>
    </location>
</feature>
<comment type="similarity">
    <text evidence="1 5">Belongs to the iron/manganese superoxide dismutase family.</text>
</comment>
<evidence type="ECO:0000259" key="6">
    <source>
        <dbReference type="Pfam" id="PF00081"/>
    </source>
</evidence>
<evidence type="ECO:0000256" key="5">
    <source>
        <dbReference type="RuleBase" id="RU000414"/>
    </source>
</evidence>
<evidence type="ECO:0000256" key="4">
    <source>
        <dbReference type="ARBA" id="ARBA00023002"/>
    </source>
</evidence>
<keyword evidence="9" id="KW-1185">Reference proteome</keyword>